<dbReference type="EMBL" id="LQRC01000012">
    <property type="protein sequence ID" value="KXT74895.1"/>
    <property type="molecule type" value="Genomic_DNA"/>
</dbReference>
<dbReference type="Proteomes" id="UP000070096">
    <property type="component" value="Unassembled WGS sequence"/>
</dbReference>
<dbReference type="AlphaFoldDB" id="A0A139NFT1"/>
<organism evidence="1 2">
    <name type="scientific">Streptococcus gordonii</name>
    <dbReference type="NCBI Taxonomy" id="1302"/>
    <lineage>
        <taxon>Bacteria</taxon>
        <taxon>Bacillati</taxon>
        <taxon>Bacillota</taxon>
        <taxon>Bacilli</taxon>
        <taxon>Lactobacillales</taxon>
        <taxon>Streptococcaceae</taxon>
        <taxon>Streptococcus</taxon>
    </lineage>
</organism>
<evidence type="ECO:0000313" key="2">
    <source>
        <dbReference type="Proteomes" id="UP000070096"/>
    </source>
</evidence>
<proteinExistence type="predicted"/>
<accession>A0A139NFT1</accession>
<comment type="caution">
    <text evidence="1">The sequence shown here is derived from an EMBL/GenBank/DDBJ whole genome shotgun (WGS) entry which is preliminary data.</text>
</comment>
<reference evidence="1 2" key="1">
    <citation type="submission" date="2016-01" db="EMBL/GenBank/DDBJ databases">
        <title>Highly variable Streptococcus oralis are common among viridans streptococci isolated from primates.</title>
        <authorList>
            <person name="Denapaite D."/>
            <person name="Rieger M."/>
            <person name="Koendgen S."/>
            <person name="Brueckner R."/>
            <person name="Ochigava I."/>
            <person name="Kappeler P."/>
            <person name="Maetz-Rensing K."/>
            <person name="Leendertz F."/>
            <person name="Hakenbeck R."/>
        </authorList>
    </citation>
    <scope>NUCLEOTIDE SEQUENCE [LARGE SCALE GENOMIC DNA]</scope>
    <source>
        <strain evidence="1 2">DD07</strain>
    </source>
</reference>
<name>A0A139NFT1_STRGN</name>
<evidence type="ECO:0000313" key="1">
    <source>
        <dbReference type="EMBL" id="KXT74895.1"/>
    </source>
</evidence>
<gene>
    <name evidence="1" type="ORF">SGODD07_00076</name>
</gene>
<sequence length="54" mass="5827">MTILTPAALASWIAEKTSGVISFLLFNKVPSISMATSLMDILFSVNKSIVFHIA</sequence>
<protein>
    <submittedName>
        <fullName evidence="1">Uncharacterized protein</fullName>
    </submittedName>
</protein>